<accession>A0A1L8TQL4</accession>
<dbReference type="GO" id="GO:0016747">
    <property type="term" value="F:acyltransferase activity, transferring groups other than amino-acyl groups"/>
    <property type="evidence" value="ECO:0007669"/>
    <property type="project" value="InterPro"/>
</dbReference>
<dbReference type="RefSeq" id="WP_071856936.1">
    <property type="nucleotide sequence ID" value="NZ_JBHSHK010000005.1"/>
</dbReference>
<dbReference type="SUPFAM" id="SSF55729">
    <property type="entry name" value="Acyl-CoA N-acyltransferases (Nat)"/>
    <property type="match status" value="1"/>
</dbReference>
<dbReference type="AlphaFoldDB" id="A0A1L8TQL4"/>
<name>A0A1L8TQL4_9ENTE</name>
<evidence type="ECO:0000259" key="1">
    <source>
        <dbReference type="PROSITE" id="PS51186"/>
    </source>
</evidence>
<gene>
    <name evidence="2" type="ORF">RV04_GL000906</name>
</gene>
<dbReference type="OrthoDB" id="9796171at2"/>
<dbReference type="PROSITE" id="PS51186">
    <property type="entry name" value="GNAT"/>
    <property type="match status" value="1"/>
</dbReference>
<evidence type="ECO:0000313" key="3">
    <source>
        <dbReference type="Proteomes" id="UP000182077"/>
    </source>
</evidence>
<protein>
    <recommendedName>
        <fullName evidence="1">N-acetyltransferase domain-containing protein</fullName>
    </recommendedName>
</protein>
<feature type="domain" description="N-acetyltransferase" evidence="1">
    <location>
        <begin position="2"/>
        <end position="143"/>
    </location>
</feature>
<evidence type="ECO:0000313" key="2">
    <source>
        <dbReference type="EMBL" id="OJG46478.1"/>
    </source>
</evidence>
<comment type="caution">
    <text evidence="2">The sequence shown here is derived from an EMBL/GenBank/DDBJ whole genome shotgun (WGS) entry which is preliminary data.</text>
</comment>
<dbReference type="InterPro" id="IPR000182">
    <property type="entry name" value="GNAT_dom"/>
</dbReference>
<dbReference type="STRING" id="249189.RV04_GL000906"/>
<dbReference type="Pfam" id="PF13673">
    <property type="entry name" value="Acetyltransf_10"/>
    <property type="match status" value="1"/>
</dbReference>
<proteinExistence type="predicted"/>
<dbReference type="InterPro" id="IPR016181">
    <property type="entry name" value="Acyl_CoA_acyltransferase"/>
</dbReference>
<reference evidence="2 3" key="1">
    <citation type="submission" date="2014-12" db="EMBL/GenBank/DDBJ databases">
        <title>Draft genome sequences of 29 type strains of Enterococci.</title>
        <authorList>
            <person name="Zhong Z."/>
            <person name="Sun Z."/>
            <person name="Liu W."/>
            <person name="Zhang W."/>
            <person name="Zhang H."/>
        </authorList>
    </citation>
    <scope>NUCLEOTIDE SEQUENCE [LARGE SCALE GENOMIC DNA]</scope>
    <source>
        <strain evidence="2 3">DSM 17122</strain>
    </source>
</reference>
<keyword evidence="3" id="KW-1185">Reference proteome</keyword>
<dbReference type="CDD" id="cd04301">
    <property type="entry name" value="NAT_SF"/>
    <property type="match status" value="1"/>
</dbReference>
<sequence length="145" mass="16453">MEKIFNASPFVQAAAFYLRYHVFVLEQSIPPTLEFDRLDTSDRAYLVIFDGTVPIATVRYQTTEKTCLNPDRLCVHPDYRNLGLGTDLLRVIEKRALDENCTTSKLSAETTAQAFYEKNGYSVISAIFEEDGIPCVEMKKDLVSK</sequence>
<organism evidence="2 3">
    <name type="scientific">Enterococcus hermanniensis</name>
    <dbReference type="NCBI Taxonomy" id="249189"/>
    <lineage>
        <taxon>Bacteria</taxon>
        <taxon>Bacillati</taxon>
        <taxon>Bacillota</taxon>
        <taxon>Bacilli</taxon>
        <taxon>Lactobacillales</taxon>
        <taxon>Enterococcaceae</taxon>
        <taxon>Enterococcus</taxon>
    </lineage>
</organism>
<dbReference type="Gene3D" id="3.40.630.30">
    <property type="match status" value="1"/>
</dbReference>
<dbReference type="Proteomes" id="UP000182077">
    <property type="component" value="Unassembled WGS sequence"/>
</dbReference>
<dbReference type="EMBL" id="JXKQ01000002">
    <property type="protein sequence ID" value="OJG46478.1"/>
    <property type="molecule type" value="Genomic_DNA"/>
</dbReference>